<dbReference type="AlphaFoldDB" id="A0AAD3HAJ9"/>
<dbReference type="SUPFAM" id="SSF57850">
    <property type="entry name" value="RING/U-box"/>
    <property type="match status" value="1"/>
</dbReference>
<feature type="transmembrane region" description="Helical" evidence="8">
    <location>
        <begin position="200"/>
        <end position="219"/>
    </location>
</feature>
<dbReference type="Pfam" id="PF13639">
    <property type="entry name" value="zf-RING_2"/>
    <property type="match status" value="1"/>
</dbReference>
<evidence type="ECO:0000256" key="7">
    <source>
        <dbReference type="PROSITE-ProRule" id="PRU00175"/>
    </source>
</evidence>
<keyword evidence="8" id="KW-1133">Transmembrane helix</keyword>
<dbReference type="PROSITE" id="PS50089">
    <property type="entry name" value="ZF_RING_2"/>
    <property type="match status" value="1"/>
</dbReference>
<dbReference type="InterPro" id="IPR000800">
    <property type="entry name" value="Notch_dom"/>
</dbReference>
<dbReference type="Gene3D" id="3.30.40.10">
    <property type="entry name" value="Zinc/RING finger domain, C3HC4 (zinc finger)"/>
    <property type="match status" value="1"/>
</dbReference>
<keyword evidence="3 7" id="KW-0863">Zinc-finger</keyword>
<name>A0AAD3HAJ9_9STRA</name>
<keyword evidence="1" id="KW-0479">Metal-binding</keyword>
<keyword evidence="8" id="KW-0472">Membrane</keyword>
<keyword evidence="11" id="KW-1185">Reference proteome</keyword>
<keyword evidence="8" id="KW-0812">Transmembrane</keyword>
<evidence type="ECO:0000256" key="5">
    <source>
        <dbReference type="ARBA" id="ARBA00023157"/>
    </source>
</evidence>
<evidence type="ECO:0000256" key="3">
    <source>
        <dbReference type="ARBA" id="ARBA00022771"/>
    </source>
</evidence>
<gene>
    <name evidence="10" type="ORF">CTEN210_12941</name>
</gene>
<accession>A0AAD3HAJ9</accession>
<evidence type="ECO:0000256" key="6">
    <source>
        <dbReference type="ARBA" id="ARBA00023180"/>
    </source>
</evidence>
<keyword evidence="2" id="KW-0677">Repeat</keyword>
<protein>
    <recommendedName>
        <fullName evidence="9">RING-type domain-containing protein</fullName>
    </recommendedName>
</protein>
<evidence type="ECO:0000313" key="10">
    <source>
        <dbReference type="EMBL" id="GFH56465.1"/>
    </source>
</evidence>
<evidence type="ECO:0000256" key="2">
    <source>
        <dbReference type="ARBA" id="ARBA00022737"/>
    </source>
</evidence>
<dbReference type="InterPro" id="IPR001841">
    <property type="entry name" value="Znf_RING"/>
</dbReference>
<evidence type="ECO:0000313" key="11">
    <source>
        <dbReference type="Proteomes" id="UP001054902"/>
    </source>
</evidence>
<dbReference type="InterPro" id="IPR053238">
    <property type="entry name" value="RING-H2_zinc_finger"/>
</dbReference>
<keyword evidence="6" id="KW-0325">Glycoprotein</keyword>
<reference evidence="10 11" key="1">
    <citation type="journal article" date="2021" name="Sci. Rep.">
        <title>The genome of the diatom Chaetoceros tenuissimus carries an ancient integrated fragment of an extant virus.</title>
        <authorList>
            <person name="Hongo Y."/>
            <person name="Kimura K."/>
            <person name="Takaki Y."/>
            <person name="Yoshida Y."/>
            <person name="Baba S."/>
            <person name="Kobayashi G."/>
            <person name="Nagasaki K."/>
            <person name="Hano T."/>
            <person name="Tomaru Y."/>
        </authorList>
    </citation>
    <scope>NUCLEOTIDE SEQUENCE [LARGE SCALE GENOMIC DNA]</scope>
    <source>
        <strain evidence="10 11">NIES-3715</strain>
    </source>
</reference>
<evidence type="ECO:0000256" key="8">
    <source>
        <dbReference type="SAM" id="Phobius"/>
    </source>
</evidence>
<dbReference type="Gene3D" id="3.30.300.320">
    <property type="match status" value="2"/>
</dbReference>
<dbReference type="PANTHER" id="PTHR14155">
    <property type="entry name" value="RING FINGER DOMAIN-CONTAINING"/>
    <property type="match status" value="1"/>
</dbReference>
<organism evidence="10 11">
    <name type="scientific">Chaetoceros tenuissimus</name>
    <dbReference type="NCBI Taxonomy" id="426638"/>
    <lineage>
        <taxon>Eukaryota</taxon>
        <taxon>Sar</taxon>
        <taxon>Stramenopiles</taxon>
        <taxon>Ochrophyta</taxon>
        <taxon>Bacillariophyta</taxon>
        <taxon>Coscinodiscophyceae</taxon>
        <taxon>Chaetocerotophycidae</taxon>
        <taxon>Chaetocerotales</taxon>
        <taxon>Chaetocerotaceae</taxon>
        <taxon>Chaetoceros</taxon>
    </lineage>
</organism>
<dbReference type="CDD" id="cd16454">
    <property type="entry name" value="RING-H2_PA-TM-RING"/>
    <property type="match status" value="1"/>
</dbReference>
<sequence length="374" mass="42753">MVDFRIRMNCNIQEVKTSTMNYRLASEIDITIDYPNCDVENPSKLGDGTCNNYGGYNTEDCNWDGGDCLIESYPDCMLGDGRCDGNKPKYNTAECGWDDGDCVKYNKYPNCTHDYNPYIFGDDVCHSQFNSEECGWDDGDCIGFNSKYPNCKVDYPFRIGNGLCDSTFYPDVNTTECGYDGGDCLDPPTKWRKDDSSKGLVSSVIMVVISIILFVYFYWDIWRKQTRDDTSAQQDTHLPDRHTLVLTSIIHKKVCSKNIADGCRKTFLPHESILSQRSTRFLASIAEEGIMSKDNIMVDISIRDVSLKENFSQKNNLKICPICCEEYKKDDDIAWSKKEKCTHAFHMDCIVPWLTEHNDCPMCRNDYLCLGQFS</sequence>
<comment type="caution">
    <text evidence="10">The sequence shown here is derived from an EMBL/GenBank/DDBJ whole genome shotgun (WGS) entry which is preliminary data.</text>
</comment>
<proteinExistence type="predicted"/>
<dbReference type="PANTHER" id="PTHR14155:SF627">
    <property type="entry name" value="OS06G0192800 PROTEIN"/>
    <property type="match status" value="1"/>
</dbReference>
<dbReference type="Proteomes" id="UP001054902">
    <property type="component" value="Unassembled WGS sequence"/>
</dbReference>
<keyword evidence="5" id="KW-1015">Disulfide bond</keyword>
<evidence type="ECO:0000256" key="1">
    <source>
        <dbReference type="ARBA" id="ARBA00022723"/>
    </source>
</evidence>
<dbReference type="PRINTS" id="PR01452">
    <property type="entry name" value="LNOTCHREPEAT"/>
</dbReference>
<dbReference type="SMART" id="SM00184">
    <property type="entry name" value="RING"/>
    <property type="match status" value="1"/>
</dbReference>
<dbReference type="EMBL" id="BLLK01000052">
    <property type="protein sequence ID" value="GFH56465.1"/>
    <property type="molecule type" value="Genomic_DNA"/>
</dbReference>
<dbReference type="GO" id="GO:0008270">
    <property type="term" value="F:zinc ion binding"/>
    <property type="evidence" value="ECO:0007669"/>
    <property type="project" value="UniProtKB-KW"/>
</dbReference>
<evidence type="ECO:0000256" key="4">
    <source>
        <dbReference type="ARBA" id="ARBA00022833"/>
    </source>
</evidence>
<keyword evidence="4" id="KW-0862">Zinc</keyword>
<feature type="domain" description="RING-type" evidence="9">
    <location>
        <begin position="320"/>
        <end position="364"/>
    </location>
</feature>
<evidence type="ECO:0000259" key="9">
    <source>
        <dbReference type="PROSITE" id="PS50089"/>
    </source>
</evidence>
<dbReference type="InterPro" id="IPR013083">
    <property type="entry name" value="Znf_RING/FYVE/PHD"/>
</dbReference>